<dbReference type="OrthoDB" id="6116667at2"/>
<organism evidence="3 4">
    <name type="scientific">Lutibacter oricola</name>
    <dbReference type="NCBI Taxonomy" id="762486"/>
    <lineage>
        <taxon>Bacteria</taxon>
        <taxon>Pseudomonadati</taxon>
        <taxon>Bacteroidota</taxon>
        <taxon>Flavobacteriia</taxon>
        <taxon>Flavobacteriales</taxon>
        <taxon>Flavobacteriaceae</taxon>
        <taxon>Lutibacter</taxon>
    </lineage>
</organism>
<accession>A0A1H2RKA9</accession>
<reference evidence="3 4" key="1">
    <citation type="submission" date="2016-10" db="EMBL/GenBank/DDBJ databases">
        <authorList>
            <person name="de Groot N.N."/>
        </authorList>
    </citation>
    <scope>NUCLEOTIDE SEQUENCE [LARGE SCALE GENOMIC DNA]</scope>
    <source>
        <strain evidence="3 4">DSM 24956</strain>
    </source>
</reference>
<dbReference type="AlphaFoldDB" id="A0A1H2RKA9"/>
<protein>
    <recommendedName>
        <fullName evidence="5">Carbohydrate-binding domain-containing protein</fullName>
    </recommendedName>
</protein>
<evidence type="ECO:0000313" key="4">
    <source>
        <dbReference type="Proteomes" id="UP000199595"/>
    </source>
</evidence>
<gene>
    <name evidence="3" type="ORF">SAMN05444411_101262</name>
</gene>
<evidence type="ECO:0000313" key="3">
    <source>
        <dbReference type="EMBL" id="SDW19745.1"/>
    </source>
</evidence>
<dbReference type="Pfam" id="PF14262">
    <property type="entry name" value="Cthe_2159"/>
    <property type="match status" value="1"/>
</dbReference>
<keyword evidence="2" id="KW-0732">Signal</keyword>
<feature type="chain" id="PRO_5011501730" description="Carbohydrate-binding domain-containing protein" evidence="2">
    <location>
        <begin position="27"/>
        <end position="579"/>
    </location>
</feature>
<sequence>MKIYKYLTLKKIGILFLAISLFTSCSDDSDTVSEITTTETETDVDDNDSNNTDTSVSEIGENHEEDTDYIWDSSNVVYITLNGSSITVDGEGATVSNTTVTIDSAGNYEITGTLNDGQIIVDTDDDATVRLILNEIDVTSSSSAPINIASSKKTIVILSENTTNILTDASNYVYENDEDEPNAALFSDDALTIYGEGTLIVNANYNDGIASKDGLIIAGGIININAVDDGIRGKDYLIIKNSDITVNAEGDGLIADNDEDTNNGWIIIESGEFNITADGDGIVAESNVEITYGDFTIETGGGSSGYLSSSDSAKGIKASIDILIEDGIFDINSSDDNIHASYGITINSGTFNLASGDDSIHTDDTIEINGGEINITNAVEGIESPNITINNGNFDINTSDDALNAAGNTNNFLYINGGYIVINCSGDGLDSNGNLTITAGTVILNGPTAQNNSPLDCDGTLSLDGGFLVATGYASNMDEAGNNSSDQYSVLVKLSSTQSAGNLFHIEDSSGNNILTFEPEKNYKSIVFSTPELSTGSYKIYLGGSSTGTETDGVYQNGTYSSGTLYKSFTISSKSTTVN</sequence>
<dbReference type="InterPro" id="IPR025584">
    <property type="entry name" value="Cthe_2159"/>
</dbReference>
<dbReference type="EMBL" id="FNNJ01000001">
    <property type="protein sequence ID" value="SDW19745.1"/>
    <property type="molecule type" value="Genomic_DNA"/>
</dbReference>
<evidence type="ECO:0000256" key="2">
    <source>
        <dbReference type="SAM" id="SignalP"/>
    </source>
</evidence>
<evidence type="ECO:0000256" key="1">
    <source>
        <dbReference type="SAM" id="MobiDB-lite"/>
    </source>
</evidence>
<name>A0A1H2RKA9_9FLAO</name>
<proteinExistence type="predicted"/>
<dbReference type="RefSeq" id="WP_090118922.1">
    <property type="nucleotide sequence ID" value="NZ_FNNJ01000001.1"/>
</dbReference>
<feature type="region of interest" description="Disordered" evidence="1">
    <location>
        <begin position="36"/>
        <end position="57"/>
    </location>
</feature>
<dbReference type="STRING" id="762486.SAMN05444411_101262"/>
<dbReference type="Proteomes" id="UP000199595">
    <property type="component" value="Unassembled WGS sequence"/>
</dbReference>
<keyword evidence="4" id="KW-1185">Reference proteome</keyword>
<feature type="signal peptide" evidence="2">
    <location>
        <begin position="1"/>
        <end position="26"/>
    </location>
</feature>
<dbReference type="PROSITE" id="PS51257">
    <property type="entry name" value="PROKAR_LIPOPROTEIN"/>
    <property type="match status" value="1"/>
</dbReference>
<evidence type="ECO:0008006" key="5">
    <source>
        <dbReference type="Google" id="ProtNLM"/>
    </source>
</evidence>